<dbReference type="Gene3D" id="3.90.950.10">
    <property type="match status" value="1"/>
</dbReference>
<evidence type="ECO:0008006" key="4">
    <source>
        <dbReference type="Google" id="ProtNLM"/>
    </source>
</evidence>
<evidence type="ECO:0000313" key="3">
    <source>
        <dbReference type="EMBL" id="SVA88781.1"/>
    </source>
</evidence>
<reference evidence="3" key="1">
    <citation type="submission" date="2018-05" db="EMBL/GenBank/DDBJ databases">
        <authorList>
            <person name="Lanie J.A."/>
            <person name="Ng W.-L."/>
            <person name="Kazmierczak K.M."/>
            <person name="Andrzejewski T.M."/>
            <person name="Davidsen T.M."/>
            <person name="Wayne K.J."/>
            <person name="Tettelin H."/>
            <person name="Glass J.I."/>
            <person name="Rusch D."/>
            <person name="Podicherti R."/>
            <person name="Tsui H.-C.T."/>
            <person name="Winkler M.E."/>
        </authorList>
    </citation>
    <scope>NUCLEOTIDE SEQUENCE</scope>
</reference>
<dbReference type="CDD" id="cd00555">
    <property type="entry name" value="Maf"/>
    <property type="match status" value="1"/>
</dbReference>
<evidence type="ECO:0000256" key="1">
    <source>
        <dbReference type="ARBA" id="ARBA00001968"/>
    </source>
</evidence>
<dbReference type="PIRSF" id="PIRSF006305">
    <property type="entry name" value="Maf"/>
    <property type="match status" value="1"/>
</dbReference>
<name>A0A381ZIH0_9ZZZZ</name>
<dbReference type="Pfam" id="PF02545">
    <property type="entry name" value="Maf"/>
    <property type="match status" value="1"/>
</dbReference>
<dbReference type="InterPro" id="IPR003697">
    <property type="entry name" value="Maf-like"/>
</dbReference>
<dbReference type="PANTHER" id="PTHR43213:SF5">
    <property type="entry name" value="BIFUNCTIONAL DTTP_UTP PYROPHOSPHATASE_METHYLTRANSFERASE PROTEIN-RELATED"/>
    <property type="match status" value="1"/>
</dbReference>
<dbReference type="EMBL" id="UINC01021370">
    <property type="protein sequence ID" value="SVA88781.1"/>
    <property type="molecule type" value="Genomic_DNA"/>
</dbReference>
<gene>
    <name evidence="3" type="ORF">METZ01_LOCUS141635</name>
</gene>
<dbReference type="HAMAP" id="MF_00528">
    <property type="entry name" value="Maf"/>
    <property type="match status" value="1"/>
</dbReference>
<dbReference type="NCBIfam" id="TIGR00172">
    <property type="entry name" value="maf"/>
    <property type="match status" value="1"/>
</dbReference>
<organism evidence="3">
    <name type="scientific">marine metagenome</name>
    <dbReference type="NCBI Taxonomy" id="408172"/>
    <lineage>
        <taxon>unclassified sequences</taxon>
        <taxon>metagenomes</taxon>
        <taxon>ecological metagenomes</taxon>
    </lineage>
</organism>
<dbReference type="GO" id="GO:0047429">
    <property type="term" value="F:nucleoside triphosphate diphosphatase activity"/>
    <property type="evidence" value="ECO:0007669"/>
    <property type="project" value="InterPro"/>
</dbReference>
<sequence length="174" mass="19880">MEQIDLNFEVITSQIDEDLSLDLEPNIFVEHYANLKAENVANRYKNHWVIGADTVVAYNNKIFGKPKDNDESYVMLKTLSGNTHEVFTGVSIHHLNRGIINTFHERTEVKFKTLSKECITYYIDTYGALDKAGSYGIQDWFATCVQSINGCFYNVMGLPLAKFYEEFLSSINAQ</sequence>
<dbReference type="SUPFAM" id="SSF52972">
    <property type="entry name" value="ITPase-like"/>
    <property type="match status" value="1"/>
</dbReference>
<protein>
    <recommendedName>
        <fullName evidence="4">Maf-like protein</fullName>
    </recommendedName>
</protein>
<keyword evidence="2" id="KW-0378">Hydrolase</keyword>
<dbReference type="PANTHER" id="PTHR43213">
    <property type="entry name" value="BIFUNCTIONAL DTTP/UTP PYROPHOSPHATASE/METHYLTRANSFERASE PROTEIN-RELATED"/>
    <property type="match status" value="1"/>
</dbReference>
<accession>A0A381ZIH0</accession>
<dbReference type="AlphaFoldDB" id="A0A381ZIH0"/>
<proteinExistence type="inferred from homology"/>
<comment type="cofactor">
    <cofactor evidence="1">
        <name>a divalent metal cation</name>
        <dbReference type="ChEBI" id="CHEBI:60240"/>
    </cofactor>
</comment>
<evidence type="ECO:0000256" key="2">
    <source>
        <dbReference type="ARBA" id="ARBA00022801"/>
    </source>
</evidence>
<dbReference type="InterPro" id="IPR029001">
    <property type="entry name" value="ITPase-like_fam"/>
</dbReference>